<dbReference type="GO" id="GO:0030246">
    <property type="term" value="F:carbohydrate binding"/>
    <property type="evidence" value="ECO:0007669"/>
    <property type="project" value="InterPro"/>
</dbReference>
<comment type="caution">
    <text evidence="1">The sequence shown here is derived from an EMBL/GenBank/DDBJ whole genome shotgun (WGS) entry which is preliminary data.</text>
</comment>
<dbReference type="InterPro" id="IPR027839">
    <property type="entry name" value="DUF4432"/>
</dbReference>
<dbReference type="Proteomes" id="UP000216352">
    <property type="component" value="Unassembled WGS sequence"/>
</dbReference>
<gene>
    <name evidence="1" type="ORF">BLEM_1963</name>
</gene>
<organism evidence="1 2">
    <name type="scientific">Bifidobacterium lemurum</name>
    <dbReference type="NCBI Taxonomy" id="1603886"/>
    <lineage>
        <taxon>Bacteria</taxon>
        <taxon>Bacillati</taxon>
        <taxon>Actinomycetota</taxon>
        <taxon>Actinomycetes</taxon>
        <taxon>Bifidobacteriales</taxon>
        <taxon>Bifidobacteriaceae</taxon>
        <taxon>Bifidobacterium</taxon>
    </lineage>
</organism>
<evidence type="ECO:0000313" key="1">
    <source>
        <dbReference type="EMBL" id="OZG60274.1"/>
    </source>
</evidence>
<keyword evidence="2" id="KW-1185">Reference proteome</keyword>
<dbReference type="RefSeq" id="WP_226847369.1">
    <property type="nucleotide sequence ID" value="NZ_BDIS01000025.1"/>
</dbReference>
<dbReference type="InterPro" id="IPR014718">
    <property type="entry name" value="GH-type_carb-bd"/>
</dbReference>
<dbReference type="Gene3D" id="2.70.98.10">
    <property type="match status" value="1"/>
</dbReference>
<dbReference type="Pfam" id="PF14486">
    <property type="entry name" value="DUF4432"/>
    <property type="match status" value="1"/>
</dbReference>
<sequence>MTGVNAEHMDPHADVGEVVAGVAFDNATRSDALAHMGSMQQAAYVRPITYREGRAHGLDAIEVKNGPLRFVSMADKALDVSEFEYRGENLTFLSKPGLNGRNQFDTHGQEALRSIMGGLFFTCGFENICGPYSTPEGSRYPAGDYPMHGRVRTTPAEHVRADARWEGGDYVLEVSGEMREAELFGENLVLRRAIRTTYGEPSIIVDDEVSNESFRDEPLMWMYHCNFGWPLLAEGAEVVIPSRVATPRDETTAADTTAWNEIGAPEANKPESVYIHELAADESGRSFAAVVNRGLGLGVVIDFSVEDFPHFMEWKSMASGDYVVGLEPSNSKVYGRGWHEERGDLPMIAAQSSQRKTLAFTVVEGRDAIDALIARRDAMLA</sequence>
<dbReference type="CDD" id="cd09023">
    <property type="entry name" value="Aldose_epim_Ec_c4013"/>
    <property type="match status" value="1"/>
</dbReference>
<evidence type="ECO:0008006" key="3">
    <source>
        <dbReference type="Google" id="ProtNLM"/>
    </source>
</evidence>
<accession>A0A261FMA2</accession>
<reference evidence="1 2" key="1">
    <citation type="journal article" date="2017" name="BMC Genomics">
        <title>Comparative genomic and phylogenomic analyses of the Bifidobacteriaceae family.</title>
        <authorList>
            <person name="Lugli G.A."/>
            <person name="Milani C."/>
            <person name="Turroni F."/>
            <person name="Duranti S."/>
            <person name="Mancabelli L."/>
            <person name="Mangifesta M."/>
            <person name="Ferrario C."/>
            <person name="Modesto M."/>
            <person name="Mattarelli P."/>
            <person name="Jiri K."/>
            <person name="van Sinderen D."/>
            <person name="Ventura M."/>
        </authorList>
    </citation>
    <scope>NUCLEOTIDE SEQUENCE [LARGE SCALE GENOMIC DNA]</scope>
    <source>
        <strain evidence="1 2">DSM 28807</strain>
    </source>
</reference>
<name>A0A261FMA2_9BIFI</name>
<dbReference type="STRING" id="1603886.GCA_001895165_01898"/>
<evidence type="ECO:0000313" key="2">
    <source>
        <dbReference type="Proteomes" id="UP000216352"/>
    </source>
</evidence>
<dbReference type="AlphaFoldDB" id="A0A261FMA2"/>
<dbReference type="EMBL" id="MWWX01000017">
    <property type="protein sequence ID" value="OZG60274.1"/>
    <property type="molecule type" value="Genomic_DNA"/>
</dbReference>
<proteinExistence type="predicted"/>
<protein>
    <recommendedName>
        <fullName evidence="3">DUF4432 domain-containing protein</fullName>
    </recommendedName>
</protein>